<dbReference type="PROSITE" id="PS51257">
    <property type="entry name" value="PROKAR_LIPOPROTEIN"/>
    <property type="match status" value="1"/>
</dbReference>
<reference evidence="2" key="1">
    <citation type="submission" date="2009-09" db="EMBL/GenBank/DDBJ databases">
        <title>The complete chromosome of Sebaldella termitidis ATCC 33386.</title>
        <authorList>
            <consortium name="US DOE Joint Genome Institute (JGI-PGF)"/>
            <person name="Lucas S."/>
            <person name="Copeland A."/>
            <person name="Lapidus A."/>
            <person name="Glavina del Rio T."/>
            <person name="Dalin E."/>
            <person name="Tice H."/>
            <person name="Bruce D."/>
            <person name="Goodwin L."/>
            <person name="Pitluck S."/>
            <person name="Kyrpides N."/>
            <person name="Mavromatis K."/>
            <person name="Ivanova N."/>
            <person name="Mikhailova N."/>
            <person name="Sims D."/>
            <person name="Meincke L."/>
            <person name="Brettin T."/>
            <person name="Detter J.C."/>
            <person name="Han C."/>
            <person name="Larimer F."/>
            <person name="Land M."/>
            <person name="Hauser L."/>
            <person name="Markowitz V."/>
            <person name="Cheng J.F."/>
            <person name="Hugenholtz P."/>
            <person name="Woyke T."/>
            <person name="Wu D."/>
            <person name="Eisen J.A."/>
        </authorList>
    </citation>
    <scope>NUCLEOTIDE SEQUENCE [LARGE SCALE GENOMIC DNA]</scope>
    <source>
        <strain evidence="2">ATCC 33386 / NCTC 11300</strain>
    </source>
</reference>
<name>D1ALE8_SEBTE</name>
<dbReference type="HOGENOM" id="CLU_1128433_0_0_0"/>
<evidence type="ECO:0008006" key="3">
    <source>
        <dbReference type="Google" id="ProtNLM"/>
    </source>
</evidence>
<protein>
    <recommendedName>
        <fullName evidence="3">Lipoprotein</fullName>
    </recommendedName>
</protein>
<proteinExistence type="predicted"/>
<evidence type="ECO:0000313" key="2">
    <source>
        <dbReference type="Proteomes" id="UP000000845"/>
    </source>
</evidence>
<gene>
    <name evidence="1" type="ordered locus">Sterm_2438</name>
</gene>
<keyword evidence="2" id="KW-1185">Reference proteome</keyword>
<dbReference type="AlphaFoldDB" id="D1ALE8"/>
<dbReference type="STRING" id="526218.Sterm_2438"/>
<accession>D1ALE8</accession>
<dbReference type="KEGG" id="str:Sterm_2438"/>
<dbReference type="RefSeq" id="WP_012861885.1">
    <property type="nucleotide sequence ID" value="NC_013517.1"/>
</dbReference>
<dbReference type="Proteomes" id="UP000000845">
    <property type="component" value="Chromosome"/>
</dbReference>
<evidence type="ECO:0000313" key="1">
    <source>
        <dbReference type="EMBL" id="ACZ09291.1"/>
    </source>
</evidence>
<dbReference type="EMBL" id="CP001739">
    <property type="protein sequence ID" value="ACZ09291.1"/>
    <property type="molecule type" value="Genomic_DNA"/>
</dbReference>
<reference evidence="1 2" key="2">
    <citation type="journal article" date="2010" name="Stand. Genomic Sci.">
        <title>Complete genome sequence of Sebaldella termitidis type strain (NCTC 11300).</title>
        <authorList>
            <person name="Harmon-Smith M."/>
            <person name="Celia L."/>
            <person name="Chertkov O."/>
            <person name="Lapidus A."/>
            <person name="Copeland A."/>
            <person name="Glavina Del Rio T."/>
            <person name="Nolan M."/>
            <person name="Lucas S."/>
            <person name="Tice H."/>
            <person name="Cheng J.F."/>
            <person name="Han C."/>
            <person name="Detter J.C."/>
            <person name="Bruce D."/>
            <person name="Goodwin L."/>
            <person name="Pitluck S."/>
            <person name="Pati A."/>
            <person name="Liolios K."/>
            <person name="Ivanova N."/>
            <person name="Mavromatis K."/>
            <person name="Mikhailova N."/>
            <person name="Chen A."/>
            <person name="Palaniappan K."/>
            <person name="Land M."/>
            <person name="Hauser L."/>
            <person name="Chang Y.J."/>
            <person name="Jeffries C.D."/>
            <person name="Brettin T."/>
            <person name="Goker M."/>
            <person name="Beck B."/>
            <person name="Bristow J."/>
            <person name="Eisen J.A."/>
            <person name="Markowitz V."/>
            <person name="Hugenholtz P."/>
            <person name="Kyrpides N.C."/>
            <person name="Klenk H.P."/>
            <person name="Chen F."/>
        </authorList>
    </citation>
    <scope>NUCLEOTIDE SEQUENCE [LARGE SCALE GENOMIC DNA]</scope>
    <source>
        <strain evidence="2">ATCC 33386 / NCTC 11300</strain>
    </source>
</reference>
<sequence>MKIQKIFFLSLLVLGITSCRTVTNYERIVNTGYKETKEYNTYAAGNGIELLEKKDKVYFNSLSESEKEEIFPEYPEKPGAVKKFLYNFIKIDFEKEPVYYKLENNIFKQDDYVFFFIKDDKNADNRKYLYLSIKNRSKNWFHMGAVDFKSSRDLVRINFEAMKLSGNSFWLDRTRANLNTEEYVAFILDDKQTDDLVRLLKSGEKIEVVLYSDYTNTKRTRELTETERADMLKIYDFYENELDSRQ</sequence>
<organism evidence="1 2">
    <name type="scientific">Sebaldella termitidis (strain ATCC 33386 / NCTC 11300)</name>
    <dbReference type="NCBI Taxonomy" id="526218"/>
    <lineage>
        <taxon>Bacteria</taxon>
        <taxon>Fusobacteriati</taxon>
        <taxon>Fusobacteriota</taxon>
        <taxon>Fusobacteriia</taxon>
        <taxon>Fusobacteriales</taxon>
        <taxon>Leptotrichiaceae</taxon>
        <taxon>Sebaldella</taxon>
    </lineage>
</organism>